<dbReference type="GO" id="GO:0016747">
    <property type="term" value="F:acyltransferase activity, transferring groups other than amino-acyl groups"/>
    <property type="evidence" value="ECO:0007669"/>
    <property type="project" value="InterPro"/>
</dbReference>
<dbReference type="STRING" id="1314778.A0A5C3Q0I3"/>
<dbReference type="PANTHER" id="PTHR42791:SF1">
    <property type="entry name" value="N-ACETYLTRANSFERASE DOMAIN-CONTAINING PROTEIN"/>
    <property type="match status" value="1"/>
</dbReference>
<sequence length="221" mass="24339">MSIVVRHVTNPSEAEIDQYTKVLAQAFNYEFFAFALGDRDLQEPMHRAHITAALANNEGEVHIAEVPGEGVVSVAVWFPPGSKFLSTDAQRNAGWNQLMDKLEPRLRDWWTQFLVQYDDMVERALTPGMKLGAYHLQLIGVLPERHRRGIGRALMQFAENKARAVGVPTVLESGASASELYGGLGYTVAGSGPIHLLSEDSTFDMSAFIKHTESGPDVQGD</sequence>
<evidence type="ECO:0000259" key="1">
    <source>
        <dbReference type="PROSITE" id="PS51186"/>
    </source>
</evidence>
<evidence type="ECO:0000313" key="2">
    <source>
        <dbReference type="EMBL" id="TFK93668.1"/>
    </source>
</evidence>
<dbReference type="PROSITE" id="PS51186">
    <property type="entry name" value="GNAT"/>
    <property type="match status" value="1"/>
</dbReference>
<keyword evidence="3" id="KW-1185">Reference proteome</keyword>
<dbReference type="InParanoid" id="A0A5C3Q0I3"/>
<dbReference type="SUPFAM" id="SSF55729">
    <property type="entry name" value="Acyl-CoA N-acyltransferases (Nat)"/>
    <property type="match status" value="1"/>
</dbReference>
<protein>
    <recommendedName>
        <fullName evidence="1">N-acetyltransferase domain-containing protein</fullName>
    </recommendedName>
</protein>
<dbReference type="Gene3D" id="3.40.630.30">
    <property type="match status" value="1"/>
</dbReference>
<evidence type="ECO:0000313" key="3">
    <source>
        <dbReference type="Proteomes" id="UP000308197"/>
    </source>
</evidence>
<dbReference type="CDD" id="cd04301">
    <property type="entry name" value="NAT_SF"/>
    <property type="match status" value="1"/>
</dbReference>
<dbReference type="InterPro" id="IPR000182">
    <property type="entry name" value="GNAT_dom"/>
</dbReference>
<organism evidence="2 3">
    <name type="scientific">Polyporus arcularius HHB13444</name>
    <dbReference type="NCBI Taxonomy" id="1314778"/>
    <lineage>
        <taxon>Eukaryota</taxon>
        <taxon>Fungi</taxon>
        <taxon>Dikarya</taxon>
        <taxon>Basidiomycota</taxon>
        <taxon>Agaricomycotina</taxon>
        <taxon>Agaricomycetes</taxon>
        <taxon>Polyporales</taxon>
        <taxon>Polyporaceae</taxon>
        <taxon>Polyporus</taxon>
    </lineage>
</organism>
<proteinExistence type="predicted"/>
<dbReference type="AlphaFoldDB" id="A0A5C3Q0I3"/>
<name>A0A5C3Q0I3_9APHY</name>
<gene>
    <name evidence="2" type="ORF">K466DRAFT_80971</name>
</gene>
<reference evidence="2 3" key="1">
    <citation type="journal article" date="2019" name="Nat. Ecol. Evol.">
        <title>Megaphylogeny resolves global patterns of mushroom evolution.</title>
        <authorList>
            <person name="Varga T."/>
            <person name="Krizsan K."/>
            <person name="Foldi C."/>
            <person name="Dima B."/>
            <person name="Sanchez-Garcia M."/>
            <person name="Sanchez-Ramirez S."/>
            <person name="Szollosi G.J."/>
            <person name="Szarkandi J.G."/>
            <person name="Papp V."/>
            <person name="Albert L."/>
            <person name="Andreopoulos W."/>
            <person name="Angelini C."/>
            <person name="Antonin V."/>
            <person name="Barry K.W."/>
            <person name="Bougher N.L."/>
            <person name="Buchanan P."/>
            <person name="Buyck B."/>
            <person name="Bense V."/>
            <person name="Catcheside P."/>
            <person name="Chovatia M."/>
            <person name="Cooper J."/>
            <person name="Damon W."/>
            <person name="Desjardin D."/>
            <person name="Finy P."/>
            <person name="Geml J."/>
            <person name="Haridas S."/>
            <person name="Hughes K."/>
            <person name="Justo A."/>
            <person name="Karasinski D."/>
            <person name="Kautmanova I."/>
            <person name="Kiss B."/>
            <person name="Kocsube S."/>
            <person name="Kotiranta H."/>
            <person name="LaButti K.M."/>
            <person name="Lechner B.E."/>
            <person name="Liimatainen K."/>
            <person name="Lipzen A."/>
            <person name="Lukacs Z."/>
            <person name="Mihaltcheva S."/>
            <person name="Morgado L.N."/>
            <person name="Niskanen T."/>
            <person name="Noordeloos M.E."/>
            <person name="Ohm R.A."/>
            <person name="Ortiz-Santana B."/>
            <person name="Ovrebo C."/>
            <person name="Racz N."/>
            <person name="Riley R."/>
            <person name="Savchenko A."/>
            <person name="Shiryaev A."/>
            <person name="Soop K."/>
            <person name="Spirin V."/>
            <person name="Szebenyi C."/>
            <person name="Tomsovsky M."/>
            <person name="Tulloss R.E."/>
            <person name="Uehling J."/>
            <person name="Grigoriev I.V."/>
            <person name="Vagvolgyi C."/>
            <person name="Papp T."/>
            <person name="Martin F.M."/>
            <person name="Miettinen O."/>
            <person name="Hibbett D.S."/>
            <person name="Nagy L.G."/>
        </authorList>
    </citation>
    <scope>NUCLEOTIDE SEQUENCE [LARGE SCALE GENOMIC DNA]</scope>
    <source>
        <strain evidence="2 3">HHB13444</strain>
    </source>
</reference>
<dbReference type="Pfam" id="PF13508">
    <property type="entry name" value="Acetyltransf_7"/>
    <property type="match status" value="1"/>
</dbReference>
<feature type="domain" description="N-acetyltransferase" evidence="1">
    <location>
        <begin position="61"/>
        <end position="210"/>
    </location>
</feature>
<dbReference type="InterPro" id="IPR052523">
    <property type="entry name" value="Trichothecene_AcTrans"/>
</dbReference>
<accession>A0A5C3Q0I3</accession>
<dbReference type="Proteomes" id="UP000308197">
    <property type="component" value="Unassembled WGS sequence"/>
</dbReference>
<dbReference type="PANTHER" id="PTHR42791">
    <property type="entry name" value="GNAT FAMILY ACETYLTRANSFERASE"/>
    <property type="match status" value="1"/>
</dbReference>
<dbReference type="InterPro" id="IPR016181">
    <property type="entry name" value="Acyl_CoA_acyltransferase"/>
</dbReference>
<dbReference type="EMBL" id="ML210978">
    <property type="protein sequence ID" value="TFK93668.1"/>
    <property type="molecule type" value="Genomic_DNA"/>
</dbReference>